<reference evidence="1" key="1">
    <citation type="submission" date="2023-03" db="EMBL/GenBank/DDBJ databases">
        <title>Actinoallomurus iriomotensis NBRC 103684.</title>
        <authorList>
            <person name="Ichikawa N."/>
            <person name="Sato H."/>
            <person name="Tonouchi N."/>
        </authorList>
    </citation>
    <scope>NUCLEOTIDE SEQUENCE</scope>
    <source>
        <strain evidence="1">NBRC 103684</strain>
    </source>
</reference>
<organism evidence="1 2">
    <name type="scientific">Actinoallomurus iriomotensis</name>
    <dbReference type="NCBI Taxonomy" id="478107"/>
    <lineage>
        <taxon>Bacteria</taxon>
        <taxon>Bacillati</taxon>
        <taxon>Actinomycetota</taxon>
        <taxon>Actinomycetes</taxon>
        <taxon>Streptosporangiales</taxon>
        <taxon>Thermomonosporaceae</taxon>
        <taxon>Actinoallomurus</taxon>
    </lineage>
</organism>
<dbReference type="AlphaFoldDB" id="A0A9W6RYB9"/>
<dbReference type="Gene3D" id="3.40.630.30">
    <property type="match status" value="1"/>
</dbReference>
<comment type="caution">
    <text evidence="1">The sequence shown here is derived from an EMBL/GenBank/DDBJ whole genome shotgun (WGS) entry which is preliminary data.</text>
</comment>
<name>A0A9W6RYB9_9ACTN</name>
<proteinExistence type="predicted"/>
<dbReference type="InterPro" id="IPR020323">
    <property type="entry name" value="DUF2716"/>
</dbReference>
<gene>
    <name evidence="1" type="ORF">Airi02_000370</name>
</gene>
<dbReference type="EMBL" id="BSTK01000001">
    <property type="protein sequence ID" value="GLY82105.1"/>
    <property type="molecule type" value="Genomic_DNA"/>
</dbReference>
<accession>A0A9W6RYB9</accession>
<dbReference type="Pfam" id="PF10898">
    <property type="entry name" value="DUF2716"/>
    <property type="match status" value="1"/>
</dbReference>
<protein>
    <submittedName>
        <fullName evidence="1">Uncharacterized protein</fullName>
    </submittedName>
</protein>
<evidence type="ECO:0000313" key="1">
    <source>
        <dbReference type="EMBL" id="GLY82105.1"/>
    </source>
</evidence>
<dbReference type="Proteomes" id="UP001165074">
    <property type="component" value="Unassembled WGS sequence"/>
</dbReference>
<keyword evidence="2" id="KW-1185">Reference proteome</keyword>
<evidence type="ECO:0000313" key="2">
    <source>
        <dbReference type="Proteomes" id="UP001165074"/>
    </source>
</evidence>
<sequence>MVGGMSGTVQELLAAHDAQLRGRVPRVSPVGAVIEQDGPVVRTHYGTHGTVDLPDGAVPDVVALIRRQQAVFAEHGEPVEWKLYSHDQERGLGERLREAGFTAGWERAVLVAEIEDLPRPGVSSAGREVREAGAGGSRYDVHDRIRRIAAGTGPHRTSLAELEANAPQWGKLQITPADARALAGRSLWWDTMVFVLESETKVLGAAWYERVDDSEFSSLGGMTGPYPELVAALARRAGLHDRRIVAEADGALQGMLEEAGFQEITRVRTYHWYPPGSVASDRPVQRLIRDPEHDAIWNRFEDRYRFMRRNDIFDGITEPSDSVTWHLAACESPDDPLVTEIQEIVERGLRACAKPGERLYWLDWQHEGARFDPERVGGPGRPRWPGRAYPDADYHVYLTDDLRLGTFGNPREDSLCVFGDELLAEVEEDLTALLGIVLRRGGRNLGNIWEFGPPDA</sequence>